<evidence type="ECO:0000256" key="3">
    <source>
        <dbReference type="ARBA" id="ARBA00022960"/>
    </source>
</evidence>
<keyword evidence="3" id="KW-0133">Cell shape</keyword>
<dbReference type="SUPFAM" id="SSF55729">
    <property type="entry name" value="Acyl-CoA N-acyltransferases (Nat)"/>
    <property type="match status" value="2"/>
</dbReference>
<evidence type="ECO:0000313" key="8">
    <source>
        <dbReference type="Proteomes" id="UP000250241"/>
    </source>
</evidence>
<dbReference type="GO" id="GO:0016755">
    <property type="term" value="F:aminoacyltransferase activity"/>
    <property type="evidence" value="ECO:0007669"/>
    <property type="project" value="InterPro"/>
</dbReference>
<organism evidence="7 8">
    <name type="scientific">Rothia aeria</name>
    <dbReference type="NCBI Taxonomy" id="172042"/>
    <lineage>
        <taxon>Bacteria</taxon>
        <taxon>Bacillati</taxon>
        <taxon>Actinomycetota</taxon>
        <taxon>Actinomycetes</taxon>
        <taxon>Micrococcales</taxon>
        <taxon>Micrococcaceae</taxon>
        <taxon>Rothia</taxon>
    </lineage>
</organism>
<dbReference type="InterPro" id="IPR016181">
    <property type="entry name" value="Acyl_CoA_acyltransferase"/>
</dbReference>
<dbReference type="Pfam" id="PF02388">
    <property type="entry name" value="FemAB"/>
    <property type="match status" value="2"/>
</dbReference>
<dbReference type="InterPro" id="IPR050644">
    <property type="entry name" value="PG_Glycine_Bridge_Synth"/>
</dbReference>
<dbReference type="GO" id="GO:0071555">
    <property type="term" value="P:cell wall organization"/>
    <property type="evidence" value="ECO:0007669"/>
    <property type="project" value="UniProtKB-KW"/>
</dbReference>
<proteinExistence type="inferred from homology"/>
<name>A0A2Z5R362_9MICC</name>
<accession>A0A2Z5R362</accession>
<evidence type="ECO:0000256" key="4">
    <source>
        <dbReference type="ARBA" id="ARBA00022984"/>
    </source>
</evidence>
<dbReference type="Gene3D" id="3.40.630.30">
    <property type="match status" value="1"/>
</dbReference>
<keyword evidence="4" id="KW-0573">Peptidoglycan synthesis</keyword>
<dbReference type="Proteomes" id="UP000250241">
    <property type="component" value="Chromosome"/>
</dbReference>
<gene>
    <name evidence="7" type="ORF">RA11412_1070</name>
</gene>
<keyword evidence="2" id="KW-0808">Transferase</keyword>
<dbReference type="PANTHER" id="PTHR36174">
    <property type="entry name" value="LIPID II:GLYCINE GLYCYLTRANSFERASE"/>
    <property type="match status" value="1"/>
</dbReference>
<sequence length="343" mass="38028">MVPMSNILQSEIWARFQESNGHTVIRRSGEGWSYIATVEGGKTGRYLYSPYGPVAEDAQTFDAALTSLKAEAKAHKCLFVRIEPTNPAIWGERDAAAFLTSRQAVLSPRQVQPAHTQIIDLSGSDDEILKGMKSNNRNLHRNIHKKGVSIEVSEDPEDMTVLYQFLEATADRNGFNRQRDEYLSQVARVLMPAKAASLYIARLTHEDGTVEPIAAAFVYDSDDTRTYAHAAASFEHRKLSAGIPVVTNLILDAKAKGLKYVDLFGIAPEDEPNHEWAGFTKFKKSFGGESVTYPGTWDVPVNAAGYKVYDAAYRARPKAQQALAQAKELVKDAPARLKKLLKR</sequence>
<evidence type="ECO:0000256" key="5">
    <source>
        <dbReference type="ARBA" id="ARBA00023315"/>
    </source>
</evidence>
<dbReference type="PROSITE" id="PS51191">
    <property type="entry name" value="FEMABX"/>
    <property type="match status" value="1"/>
</dbReference>
<comment type="similarity">
    <text evidence="1">Belongs to the FemABX family.</text>
</comment>
<keyword evidence="6" id="KW-0961">Cell wall biogenesis/degradation</keyword>
<keyword evidence="8" id="KW-1185">Reference proteome</keyword>
<reference evidence="7 8" key="1">
    <citation type="submission" date="2016-10" db="EMBL/GenBank/DDBJ databases">
        <title>Genome sequence of Rothia aeria strain JCM11412.</title>
        <authorList>
            <person name="Nambu T."/>
        </authorList>
    </citation>
    <scope>NUCLEOTIDE SEQUENCE [LARGE SCALE GENOMIC DNA]</scope>
    <source>
        <strain evidence="7 8">JCM 11412</strain>
    </source>
</reference>
<evidence type="ECO:0000256" key="6">
    <source>
        <dbReference type="ARBA" id="ARBA00023316"/>
    </source>
</evidence>
<dbReference type="InterPro" id="IPR003447">
    <property type="entry name" value="FEMABX"/>
</dbReference>
<evidence type="ECO:0000256" key="1">
    <source>
        <dbReference type="ARBA" id="ARBA00009943"/>
    </source>
</evidence>
<dbReference type="AlphaFoldDB" id="A0A2Z5R362"/>
<evidence type="ECO:0000256" key="2">
    <source>
        <dbReference type="ARBA" id="ARBA00022679"/>
    </source>
</evidence>
<dbReference type="GO" id="GO:0008360">
    <property type="term" value="P:regulation of cell shape"/>
    <property type="evidence" value="ECO:0007669"/>
    <property type="project" value="UniProtKB-KW"/>
</dbReference>
<protein>
    <submittedName>
        <fullName evidence="7">Putative FemAB family protein</fullName>
    </submittedName>
</protein>
<dbReference type="KEGG" id="raj:RA11412_1070"/>
<dbReference type="PANTHER" id="PTHR36174:SF1">
    <property type="entry name" value="LIPID II:GLYCINE GLYCYLTRANSFERASE"/>
    <property type="match status" value="1"/>
</dbReference>
<evidence type="ECO:0000313" key="7">
    <source>
        <dbReference type="EMBL" id="BAV87369.1"/>
    </source>
</evidence>
<dbReference type="EMBL" id="AP017895">
    <property type="protein sequence ID" value="BAV87369.1"/>
    <property type="molecule type" value="Genomic_DNA"/>
</dbReference>
<keyword evidence="5" id="KW-0012">Acyltransferase</keyword>
<dbReference type="GO" id="GO:0009252">
    <property type="term" value="P:peptidoglycan biosynthetic process"/>
    <property type="evidence" value="ECO:0007669"/>
    <property type="project" value="UniProtKB-KW"/>
</dbReference>